<evidence type="ECO:0000313" key="1">
    <source>
        <dbReference type="EMBL" id="VEH94980.1"/>
    </source>
</evidence>
<dbReference type="AlphaFoldDB" id="A0A3S4W062"/>
<protein>
    <submittedName>
        <fullName evidence="1">Uncharacterized protein</fullName>
    </submittedName>
</protein>
<gene>
    <name evidence="1" type="ORF">NCTC13489_00044</name>
</gene>
<organism evidence="1 2">
    <name type="scientific">Kaistella antarctica</name>
    <dbReference type="NCBI Taxonomy" id="266748"/>
    <lineage>
        <taxon>Bacteria</taxon>
        <taxon>Pseudomonadati</taxon>
        <taxon>Bacteroidota</taxon>
        <taxon>Flavobacteriia</taxon>
        <taxon>Flavobacteriales</taxon>
        <taxon>Weeksellaceae</taxon>
        <taxon>Chryseobacterium group</taxon>
        <taxon>Kaistella</taxon>
    </lineage>
</organism>
<reference evidence="1 2" key="1">
    <citation type="submission" date="2018-12" db="EMBL/GenBank/DDBJ databases">
        <authorList>
            <consortium name="Pathogen Informatics"/>
        </authorList>
    </citation>
    <scope>NUCLEOTIDE SEQUENCE [LARGE SCALE GENOMIC DNA]</scope>
    <source>
        <strain evidence="1 2">NCTC13489</strain>
    </source>
</reference>
<sequence length="150" mass="17456">MGLLNQVVWTFNDIEYKSIDDFNAKVHQYQNLILKEKASWKPEEIVITRGLVDISYTVWIDRDSLAENETLLETDDFFEDEENSEDGLFQAEVEARFRADNGKNFTALELLYKLHQQMTTKELGDHVFFEGLDKDESATNIPRFHLNCGS</sequence>
<dbReference type="EMBL" id="LR134441">
    <property type="protein sequence ID" value="VEH94980.1"/>
    <property type="molecule type" value="Genomic_DNA"/>
</dbReference>
<evidence type="ECO:0000313" key="2">
    <source>
        <dbReference type="Proteomes" id="UP000270036"/>
    </source>
</evidence>
<dbReference type="OrthoDB" id="694244at2"/>
<dbReference type="KEGG" id="cant:NCTC13489_00044"/>
<proteinExistence type="predicted"/>
<dbReference type="Proteomes" id="UP000270036">
    <property type="component" value="Chromosome"/>
</dbReference>
<dbReference type="RefSeq" id="WP_051803568.1">
    <property type="nucleotide sequence ID" value="NZ_FOIX01000002.1"/>
</dbReference>
<name>A0A3S4W062_9FLAO</name>
<accession>A0A3S4W062</accession>